<dbReference type="Proteomes" id="UP000038045">
    <property type="component" value="Unplaced"/>
</dbReference>
<dbReference type="WBParaSite" id="PTRK_0000158100.1">
    <property type="protein sequence ID" value="PTRK_0000158100.1"/>
    <property type="gene ID" value="PTRK_0000158100"/>
</dbReference>
<name>A0A0N4Z3T8_PARTI</name>
<reference evidence="2" key="1">
    <citation type="submission" date="2017-02" db="UniProtKB">
        <authorList>
            <consortium name="WormBaseParasite"/>
        </authorList>
    </citation>
    <scope>IDENTIFICATION</scope>
</reference>
<protein>
    <submittedName>
        <fullName evidence="2">DUF1501 domain-containing protein</fullName>
    </submittedName>
</protein>
<keyword evidence="1" id="KW-1185">Reference proteome</keyword>
<proteinExistence type="predicted"/>
<dbReference type="AlphaFoldDB" id="A0A0N4Z3T8"/>
<evidence type="ECO:0000313" key="1">
    <source>
        <dbReference type="Proteomes" id="UP000038045"/>
    </source>
</evidence>
<organism evidence="1 2">
    <name type="scientific">Parastrongyloides trichosuri</name>
    <name type="common">Possum-specific nematode worm</name>
    <dbReference type="NCBI Taxonomy" id="131310"/>
    <lineage>
        <taxon>Eukaryota</taxon>
        <taxon>Metazoa</taxon>
        <taxon>Ecdysozoa</taxon>
        <taxon>Nematoda</taxon>
        <taxon>Chromadorea</taxon>
        <taxon>Rhabditida</taxon>
        <taxon>Tylenchina</taxon>
        <taxon>Panagrolaimomorpha</taxon>
        <taxon>Strongyloidoidea</taxon>
        <taxon>Strongyloididae</taxon>
        <taxon>Parastrongyloides</taxon>
    </lineage>
</organism>
<evidence type="ECO:0000313" key="2">
    <source>
        <dbReference type="WBParaSite" id="PTRK_0000158100.1"/>
    </source>
</evidence>
<accession>A0A0N4Z3T8</accession>
<sequence>SAPVQDIVDLAFPTRTHGQQHMRTLQPLLQSRSLPLGQTGPIRNTDQMFFKQGLRLQTGRNFREHAQGQINLAITQLGQHGFPAGLA</sequence>